<reference evidence="1 2" key="1">
    <citation type="submission" date="2017-11" db="EMBL/GenBank/DDBJ databases">
        <title>De-novo sequencing of pomegranate (Punica granatum L.) genome.</title>
        <authorList>
            <person name="Akparov Z."/>
            <person name="Amiraslanov A."/>
            <person name="Hajiyeva S."/>
            <person name="Abbasov M."/>
            <person name="Kaur K."/>
            <person name="Hamwieh A."/>
            <person name="Solovyev V."/>
            <person name="Salamov A."/>
            <person name="Braich B."/>
            <person name="Kosarev P."/>
            <person name="Mahmoud A."/>
            <person name="Hajiyev E."/>
            <person name="Babayeva S."/>
            <person name="Izzatullayeva V."/>
            <person name="Mammadov A."/>
            <person name="Mammadov A."/>
            <person name="Sharifova S."/>
            <person name="Ojaghi J."/>
            <person name="Eynullazada K."/>
            <person name="Bayramov B."/>
            <person name="Abdulazimova A."/>
            <person name="Shahmuradov I."/>
        </authorList>
    </citation>
    <scope>NUCLEOTIDE SEQUENCE [LARGE SCALE GENOMIC DNA]</scope>
    <source>
        <strain evidence="2">cv. AG2017</strain>
        <tissue evidence="1">Leaf</tissue>
    </source>
</reference>
<dbReference type="Pfam" id="PF14223">
    <property type="entry name" value="Retrotran_gag_2"/>
    <property type="match status" value="1"/>
</dbReference>
<dbReference type="EMBL" id="PGOL01002706">
    <property type="protein sequence ID" value="PKI45562.1"/>
    <property type="molecule type" value="Genomic_DNA"/>
</dbReference>
<comment type="caution">
    <text evidence="1">The sequence shown here is derived from an EMBL/GenBank/DDBJ whole genome shotgun (WGS) entry which is preliminary data.</text>
</comment>
<organism evidence="1 2">
    <name type="scientific">Punica granatum</name>
    <name type="common">Pomegranate</name>
    <dbReference type="NCBI Taxonomy" id="22663"/>
    <lineage>
        <taxon>Eukaryota</taxon>
        <taxon>Viridiplantae</taxon>
        <taxon>Streptophyta</taxon>
        <taxon>Embryophyta</taxon>
        <taxon>Tracheophyta</taxon>
        <taxon>Spermatophyta</taxon>
        <taxon>Magnoliopsida</taxon>
        <taxon>eudicotyledons</taxon>
        <taxon>Gunneridae</taxon>
        <taxon>Pentapetalae</taxon>
        <taxon>rosids</taxon>
        <taxon>malvids</taxon>
        <taxon>Myrtales</taxon>
        <taxon>Lythraceae</taxon>
        <taxon>Punica</taxon>
    </lineage>
</organism>
<evidence type="ECO:0000313" key="1">
    <source>
        <dbReference type="EMBL" id="PKI45562.1"/>
    </source>
</evidence>
<name>A0A2I0INH8_PUNGR</name>
<keyword evidence="2" id="KW-1185">Reference proteome</keyword>
<evidence type="ECO:0000313" key="2">
    <source>
        <dbReference type="Proteomes" id="UP000233551"/>
    </source>
</evidence>
<gene>
    <name evidence="1" type="ORF">CRG98_034080</name>
</gene>
<sequence length="126" mass="13687">MVMSKALSAIQLSLSNKVLLEIVMDLANADVKIEDEDHALLLVCSLPEAYDSFVYTVLYGRTSITLEDVTASLNSKKLQKNVMEHYRGKSEGLVARVDRVRRGLVAGASQGAESRFAGAATRKAIS</sequence>
<dbReference type="AlphaFoldDB" id="A0A2I0INH8"/>
<proteinExistence type="predicted"/>
<evidence type="ECO:0008006" key="3">
    <source>
        <dbReference type="Google" id="ProtNLM"/>
    </source>
</evidence>
<dbReference type="Proteomes" id="UP000233551">
    <property type="component" value="Unassembled WGS sequence"/>
</dbReference>
<protein>
    <recommendedName>
        <fullName evidence="3">Retrovirus-related Pol polyprotein from transposon TNT 1-94</fullName>
    </recommendedName>
</protein>
<accession>A0A2I0INH8</accession>